<proteinExistence type="predicted"/>
<protein>
    <submittedName>
        <fullName evidence="1">Uncharacterized protein</fullName>
    </submittedName>
</protein>
<accession>A0A2V0RB39</accession>
<organism evidence="1">
    <name type="scientific">viral metagenome</name>
    <dbReference type="NCBI Taxonomy" id="1070528"/>
    <lineage>
        <taxon>unclassified sequences</taxon>
        <taxon>metagenomes</taxon>
        <taxon>organismal metagenomes</taxon>
    </lineage>
</organism>
<reference evidence="1" key="1">
    <citation type="submission" date="2017-04" db="EMBL/GenBank/DDBJ databases">
        <title>Unveiling RNA virosphere associated with marine microorganisms.</title>
        <authorList>
            <person name="Urayama S."/>
            <person name="Takaki Y."/>
            <person name="Nishi S."/>
            <person name="Yoshida Y."/>
            <person name="Deguchi S."/>
            <person name="Takai K."/>
            <person name="Nunoura T."/>
        </authorList>
    </citation>
    <scope>NUCLEOTIDE SEQUENCE</scope>
</reference>
<sequence>MSEMTSHEAIHYHSKGLLQVSRFAPGKLLFESDQRSTLPTVKFDDTCITELSTCTFLPQDVVRINSEYTIKIWGSEMYDYQLWLEYKTNEIAHISVKIGMSSEHPSFLVDATPEKEFSQIEPAKAPSSVSSEKSDISSVSASKTKKKISKNAGLVSLCERLNTTYKEIFHDEIDYSSQITVSRSGGVSFSVKGDIRQMVIEAIYGRTISFTKRPKPPFTPVTIDFDLSTTGVGFRPTEDDVYDMAAARLVHVWSTLQAHAPRPTPENN</sequence>
<dbReference type="EMBL" id="BDQB01000214">
    <property type="protein sequence ID" value="GBH22327.1"/>
    <property type="molecule type" value="Genomic_RNA"/>
</dbReference>
<comment type="caution">
    <text evidence="1">The sequence shown here is derived from an EMBL/GenBank/DDBJ whole genome shotgun (WGS) entry which is preliminary data.</text>
</comment>
<evidence type="ECO:0000313" key="1">
    <source>
        <dbReference type="EMBL" id="GBH22327.1"/>
    </source>
</evidence>
<name>A0A2V0RB39_9ZZZZ</name>
<dbReference type="AlphaFoldDB" id="A0A2V0RB39"/>